<name>A0ABS8VLY9_DATST</name>
<protein>
    <submittedName>
        <fullName evidence="1">Uncharacterized protein</fullName>
    </submittedName>
</protein>
<evidence type="ECO:0000313" key="2">
    <source>
        <dbReference type="Proteomes" id="UP000823775"/>
    </source>
</evidence>
<gene>
    <name evidence="1" type="ORF">HAX54_039883</name>
</gene>
<proteinExistence type="predicted"/>
<evidence type="ECO:0000313" key="1">
    <source>
        <dbReference type="EMBL" id="MCE0481811.1"/>
    </source>
</evidence>
<reference evidence="1 2" key="1">
    <citation type="journal article" date="2021" name="BMC Genomics">
        <title>Datura genome reveals duplications of psychoactive alkaloid biosynthetic genes and high mutation rate following tissue culture.</title>
        <authorList>
            <person name="Rajewski A."/>
            <person name="Carter-House D."/>
            <person name="Stajich J."/>
            <person name="Litt A."/>
        </authorList>
    </citation>
    <scope>NUCLEOTIDE SEQUENCE [LARGE SCALE GENOMIC DNA]</scope>
    <source>
        <strain evidence="1">AR-01</strain>
    </source>
</reference>
<accession>A0ABS8VLY9</accession>
<dbReference type="Proteomes" id="UP000823775">
    <property type="component" value="Unassembled WGS sequence"/>
</dbReference>
<sequence>ICPDPSAGRCKYDGFSGAWVVCDGVWFGNLVFFRRWRFRPLVGAVVSAEGKREEEVRKRAAPLLVHGGATPVRFVGGGEEVEREIGCGCCCFGEGELRRR</sequence>
<comment type="caution">
    <text evidence="1">The sequence shown here is derived from an EMBL/GenBank/DDBJ whole genome shotgun (WGS) entry which is preliminary data.</text>
</comment>
<keyword evidence="2" id="KW-1185">Reference proteome</keyword>
<feature type="non-terminal residue" evidence="1">
    <location>
        <position position="1"/>
    </location>
</feature>
<dbReference type="EMBL" id="JACEIK010005564">
    <property type="protein sequence ID" value="MCE0481811.1"/>
    <property type="molecule type" value="Genomic_DNA"/>
</dbReference>
<organism evidence="1 2">
    <name type="scientific">Datura stramonium</name>
    <name type="common">Jimsonweed</name>
    <name type="synonym">Common thornapple</name>
    <dbReference type="NCBI Taxonomy" id="4076"/>
    <lineage>
        <taxon>Eukaryota</taxon>
        <taxon>Viridiplantae</taxon>
        <taxon>Streptophyta</taxon>
        <taxon>Embryophyta</taxon>
        <taxon>Tracheophyta</taxon>
        <taxon>Spermatophyta</taxon>
        <taxon>Magnoliopsida</taxon>
        <taxon>eudicotyledons</taxon>
        <taxon>Gunneridae</taxon>
        <taxon>Pentapetalae</taxon>
        <taxon>asterids</taxon>
        <taxon>lamiids</taxon>
        <taxon>Solanales</taxon>
        <taxon>Solanaceae</taxon>
        <taxon>Solanoideae</taxon>
        <taxon>Datureae</taxon>
        <taxon>Datura</taxon>
    </lineage>
</organism>